<gene>
    <name evidence="2" type="ORF">TRFO_25437</name>
</gene>
<dbReference type="EMBL" id="MLAK01000723">
    <property type="protein sequence ID" value="OHT06544.1"/>
    <property type="molecule type" value="Genomic_DNA"/>
</dbReference>
<evidence type="ECO:0000256" key="1">
    <source>
        <dbReference type="SAM" id="MobiDB-lite"/>
    </source>
</evidence>
<evidence type="ECO:0000313" key="3">
    <source>
        <dbReference type="Proteomes" id="UP000179807"/>
    </source>
</evidence>
<dbReference type="Proteomes" id="UP000179807">
    <property type="component" value="Unassembled WGS sequence"/>
</dbReference>
<dbReference type="RefSeq" id="XP_068359680.1">
    <property type="nucleotide sequence ID" value="XM_068504351.1"/>
</dbReference>
<dbReference type="SUPFAM" id="SSF54518">
    <property type="entry name" value="Tubby C-terminal domain-like"/>
    <property type="match status" value="1"/>
</dbReference>
<comment type="caution">
    <text evidence="2">The sequence shown here is derived from an EMBL/GenBank/DDBJ whole genome shotgun (WGS) entry which is preliminary data.</text>
</comment>
<accession>A0A1J4K6M6</accession>
<dbReference type="Gene3D" id="3.20.90.10">
    <property type="entry name" value="Tubby Protein, Chain A"/>
    <property type="match status" value="1"/>
</dbReference>
<feature type="region of interest" description="Disordered" evidence="1">
    <location>
        <begin position="1"/>
        <end position="61"/>
    </location>
</feature>
<proteinExistence type="predicted"/>
<dbReference type="AlphaFoldDB" id="A0A1J4K6M6"/>
<reference evidence="2" key="1">
    <citation type="submission" date="2016-10" db="EMBL/GenBank/DDBJ databases">
        <authorList>
            <person name="Benchimol M."/>
            <person name="Almeida L.G."/>
            <person name="Vasconcelos A.T."/>
            <person name="Perreira-Neves A."/>
            <person name="Rosa I.A."/>
            <person name="Tasca T."/>
            <person name="Bogo M.R."/>
            <person name="de Souza W."/>
        </authorList>
    </citation>
    <scope>NUCLEOTIDE SEQUENCE [LARGE SCALE GENOMIC DNA]</scope>
    <source>
        <strain evidence="2">K</strain>
    </source>
</reference>
<protein>
    <submittedName>
        <fullName evidence="2">Uncharacterized protein</fullName>
    </submittedName>
</protein>
<sequence length="254" mass="28486">MSSESSSSSSSSDKKVSTEESKPNEKPNIEPVSEKPPESISLGKIRGVTIRKRVDPTSTNQREEYKIKRKVKHTLKGARVYFKFISNGKVLYSTKMKGKRPDGPLPIAKGDDFHYSNESFAGFLLSGNNHTDFSLRAQTKYGKEMLSIKMERPNGEKKLPKGIKVTFFLKDSLIPTKLVSLEPAFNDDGYFELNFRNKKVVASIKNCILINSENKCEFMMARKVDKNVVEADAVSVMSPLAVFAIVLALYETPF</sequence>
<evidence type="ECO:0000313" key="2">
    <source>
        <dbReference type="EMBL" id="OHT06544.1"/>
    </source>
</evidence>
<dbReference type="OrthoDB" id="10263631at2759"/>
<keyword evidence="3" id="KW-1185">Reference proteome</keyword>
<dbReference type="VEuPathDB" id="TrichDB:TRFO_25437"/>
<feature type="compositionally biased region" description="Basic and acidic residues" evidence="1">
    <location>
        <begin position="12"/>
        <end position="37"/>
    </location>
</feature>
<feature type="compositionally biased region" description="Low complexity" evidence="1">
    <location>
        <begin position="1"/>
        <end position="11"/>
    </location>
</feature>
<dbReference type="GeneID" id="94839055"/>
<dbReference type="InterPro" id="IPR025659">
    <property type="entry name" value="Tubby-like_C"/>
</dbReference>
<name>A0A1J4K6M6_9EUKA</name>
<organism evidence="2 3">
    <name type="scientific">Tritrichomonas foetus</name>
    <dbReference type="NCBI Taxonomy" id="1144522"/>
    <lineage>
        <taxon>Eukaryota</taxon>
        <taxon>Metamonada</taxon>
        <taxon>Parabasalia</taxon>
        <taxon>Tritrichomonadida</taxon>
        <taxon>Tritrichomonadidae</taxon>
        <taxon>Tritrichomonas</taxon>
    </lineage>
</organism>